<accession>A0A8J3EVZ8</accession>
<evidence type="ECO:0000256" key="1">
    <source>
        <dbReference type="SAM" id="MobiDB-lite"/>
    </source>
</evidence>
<proteinExistence type="predicted"/>
<gene>
    <name evidence="2" type="ORF">GCM10011354_32970</name>
</gene>
<comment type="caution">
    <text evidence="2">The sequence shown here is derived from an EMBL/GenBank/DDBJ whole genome shotgun (WGS) entry which is preliminary data.</text>
</comment>
<reference evidence="2" key="2">
    <citation type="submission" date="2020-09" db="EMBL/GenBank/DDBJ databases">
        <authorList>
            <person name="Sun Q."/>
            <person name="Zhou Y."/>
        </authorList>
    </citation>
    <scope>NUCLEOTIDE SEQUENCE</scope>
    <source>
        <strain evidence="2">CGMCC 1.14988</strain>
    </source>
</reference>
<name>A0A8J3EVZ8_9ACTN</name>
<feature type="region of interest" description="Disordered" evidence="1">
    <location>
        <begin position="49"/>
        <end position="75"/>
    </location>
</feature>
<protein>
    <submittedName>
        <fullName evidence="2">Uncharacterized protein</fullName>
    </submittedName>
</protein>
<dbReference type="Proteomes" id="UP000650511">
    <property type="component" value="Unassembled WGS sequence"/>
</dbReference>
<keyword evidence="3" id="KW-1185">Reference proteome</keyword>
<dbReference type="AlphaFoldDB" id="A0A8J3EVZ8"/>
<organism evidence="2 3">
    <name type="scientific">Egicoccus halophilus</name>
    <dbReference type="NCBI Taxonomy" id="1670830"/>
    <lineage>
        <taxon>Bacteria</taxon>
        <taxon>Bacillati</taxon>
        <taxon>Actinomycetota</taxon>
        <taxon>Nitriliruptoria</taxon>
        <taxon>Egicoccales</taxon>
        <taxon>Egicoccaceae</taxon>
        <taxon>Egicoccus</taxon>
    </lineage>
</organism>
<dbReference type="EMBL" id="BMHA01000014">
    <property type="protein sequence ID" value="GGI09215.1"/>
    <property type="molecule type" value="Genomic_DNA"/>
</dbReference>
<evidence type="ECO:0000313" key="2">
    <source>
        <dbReference type="EMBL" id="GGI09215.1"/>
    </source>
</evidence>
<reference evidence="2" key="1">
    <citation type="journal article" date="2014" name="Int. J. Syst. Evol. Microbiol.">
        <title>Complete genome sequence of Corynebacterium casei LMG S-19264T (=DSM 44701T), isolated from a smear-ripened cheese.</title>
        <authorList>
            <consortium name="US DOE Joint Genome Institute (JGI-PGF)"/>
            <person name="Walter F."/>
            <person name="Albersmeier A."/>
            <person name="Kalinowski J."/>
            <person name="Ruckert C."/>
        </authorList>
    </citation>
    <scope>NUCLEOTIDE SEQUENCE</scope>
    <source>
        <strain evidence="2">CGMCC 1.14988</strain>
    </source>
</reference>
<evidence type="ECO:0000313" key="3">
    <source>
        <dbReference type="Proteomes" id="UP000650511"/>
    </source>
</evidence>
<sequence>MARFEVRQTDPKRFDPRDIAYEVVDTQSGHAVASFPDRDEAQAHADRLEQGPFDLDEQDRRRKEQDDWGTWESWD</sequence>